<protein>
    <recommendedName>
        <fullName evidence="6">Large ribosomal subunit protein uL23c</fullName>
    </recommendedName>
</protein>
<dbReference type="AlphaFoldDB" id="A0A1Y9TMA7"/>
<comment type="subunit">
    <text evidence="6">Part of the 50S ribosomal subunit.</text>
</comment>
<geneLocation type="chloroplast" evidence="8"/>
<reference evidence="8" key="1">
    <citation type="submission" date="2017-03" db="EMBL/GenBank/DDBJ databases">
        <title>The new red algal subphylum Proteorhodophytina comprises the largest and most divergent plastid genomes known.</title>
        <authorList>
            <person name="Munoz-Gomez S.A."/>
            <person name="Mejia-Franco F.G."/>
            <person name="Durnin K."/>
            <person name="Morgan C."/>
            <person name="Grisdale C.J."/>
            <person name="Archibald J.M."/>
            <person name="Slamovits C.H."/>
        </authorList>
    </citation>
    <scope>NUCLEOTIDE SEQUENCE</scope>
    <source>
        <strain evidence="8">NIES-2742</strain>
    </source>
</reference>
<evidence type="ECO:0000313" key="8">
    <source>
        <dbReference type="EMBL" id="ARO90782.1"/>
    </source>
</evidence>
<keyword evidence="5 6" id="KW-0687">Ribonucleoprotein</keyword>
<organism evidence="8">
    <name type="scientific">Bulboplastis apyrenoidosa</name>
    <dbReference type="NCBI Taxonomy" id="1070855"/>
    <lineage>
        <taxon>Eukaryota</taxon>
        <taxon>Rhodophyta</taxon>
        <taxon>Rhodellophyceae</taxon>
        <taxon>Dixoniellales</taxon>
        <taxon>Dixoniellaceae</taxon>
        <taxon>Bulboplastis</taxon>
    </lineage>
</organism>
<evidence type="ECO:0000256" key="5">
    <source>
        <dbReference type="ARBA" id="ARBA00023274"/>
    </source>
</evidence>
<dbReference type="HAMAP" id="MF_01369_B">
    <property type="entry name" value="Ribosomal_uL23_B"/>
    <property type="match status" value="1"/>
</dbReference>
<evidence type="ECO:0000256" key="2">
    <source>
        <dbReference type="ARBA" id="ARBA00022730"/>
    </source>
</evidence>
<dbReference type="PROSITE" id="PS00050">
    <property type="entry name" value="RIBOSOMAL_L23"/>
    <property type="match status" value="1"/>
</dbReference>
<dbReference type="GeneID" id="32887480"/>
<evidence type="ECO:0000256" key="1">
    <source>
        <dbReference type="ARBA" id="ARBA00006700"/>
    </source>
</evidence>
<sequence>MRIVSLKLMICKSIKYPIITDKTTRLLENNQYSFFVGVRHSKTEIKQSIEQIFDVKVVAVNTYKVPKKKRIIGRFKGYKSQYKRAIVTLADNNSIQLFPET</sequence>
<dbReference type="GO" id="GO:0006412">
    <property type="term" value="P:translation"/>
    <property type="evidence" value="ECO:0007669"/>
    <property type="project" value="UniProtKB-UniRule"/>
</dbReference>
<dbReference type="GO" id="GO:0019843">
    <property type="term" value="F:rRNA binding"/>
    <property type="evidence" value="ECO:0007669"/>
    <property type="project" value="UniProtKB-UniRule"/>
</dbReference>
<dbReference type="NCBIfam" id="NF004363">
    <property type="entry name" value="PRK05738.2-4"/>
    <property type="match status" value="1"/>
</dbReference>
<dbReference type="EMBL" id="KY709209">
    <property type="protein sequence ID" value="ARO90782.1"/>
    <property type="molecule type" value="Genomic_DNA"/>
</dbReference>
<dbReference type="GO" id="GO:0003735">
    <property type="term" value="F:structural constituent of ribosome"/>
    <property type="evidence" value="ECO:0007669"/>
    <property type="project" value="InterPro"/>
</dbReference>
<proteinExistence type="inferred from homology"/>
<comment type="function">
    <text evidence="6">Binds to 23S rRNA.</text>
</comment>
<evidence type="ECO:0000256" key="7">
    <source>
        <dbReference type="RuleBase" id="RU003934"/>
    </source>
</evidence>
<keyword evidence="8" id="KW-0150">Chloroplast</keyword>
<dbReference type="RefSeq" id="YP_009370293.1">
    <property type="nucleotide sequence ID" value="NC_034787.1"/>
</dbReference>
<dbReference type="InterPro" id="IPR012677">
    <property type="entry name" value="Nucleotide-bd_a/b_plait_sf"/>
</dbReference>
<dbReference type="Pfam" id="PF00276">
    <property type="entry name" value="Ribosomal_L23"/>
    <property type="match status" value="1"/>
</dbReference>
<name>A0A1Y9TMA7_9RHOD</name>
<evidence type="ECO:0000256" key="4">
    <source>
        <dbReference type="ARBA" id="ARBA00022980"/>
    </source>
</evidence>
<dbReference type="GO" id="GO:0005840">
    <property type="term" value="C:ribosome"/>
    <property type="evidence" value="ECO:0007669"/>
    <property type="project" value="UniProtKB-KW"/>
</dbReference>
<dbReference type="PANTHER" id="PTHR11620">
    <property type="entry name" value="60S RIBOSOMAL PROTEIN L23A"/>
    <property type="match status" value="1"/>
</dbReference>
<dbReference type="InterPro" id="IPR013025">
    <property type="entry name" value="Ribosomal_uL23-like"/>
</dbReference>
<dbReference type="NCBIfam" id="NF004368">
    <property type="entry name" value="PRK05738.3-4"/>
    <property type="match status" value="1"/>
</dbReference>
<comment type="similarity">
    <text evidence="1 6 7">Belongs to the universal ribosomal protein uL23 family.</text>
</comment>
<comment type="subcellular location">
    <subcellularLocation>
        <location evidence="6">Plastid</location>
        <location evidence="6">Chloroplast</location>
    </subcellularLocation>
</comment>
<keyword evidence="2 6" id="KW-0699">rRNA-binding</keyword>
<evidence type="ECO:0000256" key="3">
    <source>
        <dbReference type="ARBA" id="ARBA00022884"/>
    </source>
</evidence>
<dbReference type="Gene3D" id="3.30.70.330">
    <property type="match status" value="1"/>
</dbReference>
<evidence type="ECO:0000256" key="6">
    <source>
        <dbReference type="HAMAP-Rule" id="MF_01369"/>
    </source>
</evidence>
<accession>A0A1Y9TMA7</accession>
<dbReference type="GO" id="GO:1990904">
    <property type="term" value="C:ribonucleoprotein complex"/>
    <property type="evidence" value="ECO:0007669"/>
    <property type="project" value="UniProtKB-KW"/>
</dbReference>
<gene>
    <name evidence="6 8" type="primary">rpl23</name>
</gene>
<keyword evidence="3 6" id="KW-0694">RNA-binding</keyword>
<dbReference type="InterPro" id="IPR012678">
    <property type="entry name" value="Ribosomal_uL23/eL15/eS24_sf"/>
</dbReference>
<keyword evidence="4 6" id="KW-0689">Ribosomal protein</keyword>
<keyword evidence="8" id="KW-0934">Plastid</keyword>
<dbReference type="SUPFAM" id="SSF54189">
    <property type="entry name" value="Ribosomal proteins S24e, L23 and L15e"/>
    <property type="match status" value="1"/>
</dbReference>
<dbReference type="GO" id="GO:0009507">
    <property type="term" value="C:chloroplast"/>
    <property type="evidence" value="ECO:0007669"/>
    <property type="project" value="UniProtKB-SubCell"/>
</dbReference>
<dbReference type="InterPro" id="IPR001014">
    <property type="entry name" value="Ribosomal_uL23_CS"/>
</dbReference>